<evidence type="ECO:0008006" key="2">
    <source>
        <dbReference type="Google" id="ProtNLM"/>
    </source>
</evidence>
<name>A0A450SU77_9GAMM</name>
<dbReference type="Gene3D" id="1.10.1220.170">
    <property type="match status" value="1"/>
</dbReference>
<proteinExistence type="predicted"/>
<accession>A0A450SU77</accession>
<reference evidence="1" key="1">
    <citation type="submission" date="2019-02" db="EMBL/GenBank/DDBJ databases">
        <authorList>
            <person name="Gruber-Vodicka R. H."/>
            <person name="Seah K. B. B."/>
        </authorList>
    </citation>
    <scope>NUCLEOTIDE SEQUENCE</scope>
    <source>
        <strain evidence="1">BECK_BZ15</strain>
    </source>
</reference>
<dbReference type="AlphaFoldDB" id="A0A450SU77"/>
<dbReference type="EMBL" id="CAADEW010000072">
    <property type="protein sequence ID" value="VFJ57543.1"/>
    <property type="molecule type" value="Genomic_DNA"/>
</dbReference>
<sequence>MHSALPVDIPPDKIIAAVKAMDREAQQEFIEDLLAATSPEYLESIREARDDYREGRVHSHEDVFADQ</sequence>
<protein>
    <recommendedName>
        <fullName evidence="2">Addiction module component</fullName>
    </recommendedName>
</protein>
<evidence type="ECO:0000313" key="1">
    <source>
        <dbReference type="EMBL" id="VFJ57543.1"/>
    </source>
</evidence>
<organism evidence="1">
    <name type="scientific">Candidatus Kentrum sp. FW</name>
    <dbReference type="NCBI Taxonomy" id="2126338"/>
    <lineage>
        <taxon>Bacteria</taxon>
        <taxon>Pseudomonadati</taxon>
        <taxon>Pseudomonadota</taxon>
        <taxon>Gammaproteobacteria</taxon>
        <taxon>Candidatus Kentrum</taxon>
    </lineage>
</organism>
<gene>
    <name evidence="1" type="ORF">BECKFW1821A_GA0114235_107214</name>
</gene>